<name>A0A4P0Y730_KLEPN</name>
<reference evidence="2" key="1">
    <citation type="submission" date="2019-04" db="EMBL/GenBank/DDBJ databases">
        <authorList>
            <consortium name="Pathogen Informatics"/>
        </authorList>
    </citation>
    <scope>NUCLEOTIDE SEQUENCE</scope>
    <source>
        <strain evidence="2">NCTC9183</strain>
    </source>
</reference>
<dbReference type="EMBL" id="CABDVL010000003">
    <property type="protein sequence ID" value="VTM55535.1"/>
    <property type="molecule type" value="Genomic_DNA"/>
</dbReference>
<evidence type="ECO:0000313" key="2">
    <source>
        <dbReference type="EMBL" id="VTM55535.1"/>
    </source>
</evidence>
<organism evidence="2">
    <name type="scientific">Klebsiella pneumoniae</name>
    <dbReference type="NCBI Taxonomy" id="573"/>
    <lineage>
        <taxon>Bacteria</taxon>
        <taxon>Pseudomonadati</taxon>
        <taxon>Pseudomonadota</taxon>
        <taxon>Gammaproteobacteria</taxon>
        <taxon>Enterobacterales</taxon>
        <taxon>Enterobacteriaceae</taxon>
        <taxon>Klebsiella/Raoultella group</taxon>
        <taxon>Klebsiella</taxon>
        <taxon>Klebsiella pneumoniae complex</taxon>
    </lineage>
</organism>
<evidence type="ECO:0000256" key="1">
    <source>
        <dbReference type="SAM" id="MobiDB-lite"/>
    </source>
</evidence>
<dbReference type="AlphaFoldDB" id="A0A4P0Y730"/>
<gene>
    <name evidence="2" type="ORF">NCTC9183_03580</name>
</gene>
<protein>
    <submittedName>
        <fullName evidence="2">Uncharacterized protein</fullName>
    </submittedName>
</protein>
<proteinExistence type="predicted"/>
<accession>A0A4P0Y730</accession>
<dbReference type="Proteomes" id="UP000507695">
    <property type="component" value="Unassembled WGS sequence"/>
</dbReference>
<feature type="compositionally biased region" description="Basic and acidic residues" evidence="1">
    <location>
        <begin position="107"/>
        <end position="117"/>
    </location>
</feature>
<feature type="region of interest" description="Disordered" evidence="1">
    <location>
        <begin position="97"/>
        <end position="152"/>
    </location>
</feature>
<sequence>MDRREIIHVINHAGGHHRAGAAGTLFSRLENQFDDAIELGGILLEHMRQPQPDGGMAVMAAGVHHAGVAGGEMIAMGAVAIVMLFVEIEGIHIDAKGQGWSGPPGVERGHHAGETAFKRRQPALRRALFAGRVRKPGPGSPRPAAPSGCRHR</sequence>